<dbReference type="PANTHER" id="PTHR43784">
    <property type="entry name" value="GDSL-LIKE LIPASE/ACYLHYDROLASE, PUTATIVE (AFU_ORTHOLOGUE AFUA_2G00820)-RELATED"/>
    <property type="match status" value="1"/>
</dbReference>
<reference evidence="2 3" key="1">
    <citation type="submission" date="2024-03" db="EMBL/GenBank/DDBJ databases">
        <title>Draft genome sequence of Pseudonocardia tropica JCM 19149.</title>
        <authorList>
            <person name="Butdee W."/>
            <person name="Duangmal K."/>
        </authorList>
    </citation>
    <scope>NUCLEOTIDE SEQUENCE [LARGE SCALE GENOMIC DNA]</scope>
    <source>
        <strain evidence="2 3">JCM 19149</strain>
    </source>
</reference>
<dbReference type="SUPFAM" id="SSF52266">
    <property type="entry name" value="SGNH hydrolase"/>
    <property type="match status" value="1"/>
</dbReference>
<sequence>MTARPSVVDPVLRPVRPVAVPRATGRPVRHLVLLGDSTAVGLGDPLPGGGWRGFGPLLRDALDDPAHPGSVRLDNHARTGARMADARHGQVPAAAASGPDVVVLCAGMNDTLRSDFDPAAIRRDCAESLELLLRAGATVLLLRFHDHARVWPLPGPLQRALAARIAALNGAVDGAVADAVATTGRSAVGILDLDTVGSYDPAAWSVDRLHPSELGHRLLARGFAALLGAAGFAVPGEIGLTAAGGREVTAWQRGAWLVVQGVPWLVRRSRDLGPVMVRGLVEGARARTMSA</sequence>
<organism evidence="2 3">
    <name type="scientific">Pseudonocardia tropica</name>
    <dbReference type="NCBI Taxonomy" id="681289"/>
    <lineage>
        <taxon>Bacteria</taxon>
        <taxon>Bacillati</taxon>
        <taxon>Actinomycetota</taxon>
        <taxon>Actinomycetes</taxon>
        <taxon>Pseudonocardiales</taxon>
        <taxon>Pseudonocardiaceae</taxon>
        <taxon>Pseudonocardia</taxon>
    </lineage>
</organism>
<evidence type="ECO:0000259" key="1">
    <source>
        <dbReference type="Pfam" id="PF13472"/>
    </source>
</evidence>
<evidence type="ECO:0000313" key="2">
    <source>
        <dbReference type="EMBL" id="MEQ3539468.1"/>
    </source>
</evidence>
<dbReference type="PANTHER" id="PTHR43784:SF2">
    <property type="entry name" value="GDSL-LIKE LIPASE_ACYLHYDROLASE, PUTATIVE (AFU_ORTHOLOGUE AFUA_2G00820)-RELATED"/>
    <property type="match status" value="1"/>
</dbReference>
<dbReference type="RefSeq" id="WP_345653207.1">
    <property type="nucleotide sequence ID" value="NZ_BAABLY010000086.1"/>
</dbReference>
<dbReference type="InterPro" id="IPR013830">
    <property type="entry name" value="SGNH_hydro"/>
</dbReference>
<dbReference type="EMBL" id="JBEDNP010000006">
    <property type="protein sequence ID" value="MEQ3539468.1"/>
    <property type="molecule type" value="Genomic_DNA"/>
</dbReference>
<dbReference type="InterPro" id="IPR053140">
    <property type="entry name" value="GDSL_Rv0518-like"/>
</dbReference>
<feature type="domain" description="SGNH hydrolase-type esterase" evidence="1">
    <location>
        <begin position="33"/>
        <end position="218"/>
    </location>
</feature>
<comment type="caution">
    <text evidence="2">The sequence shown here is derived from an EMBL/GenBank/DDBJ whole genome shotgun (WGS) entry which is preliminary data.</text>
</comment>
<protein>
    <submittedName>
        <fullName evidence="2">GDSL-type esterase/lipase family protein</fullName>
    </submittedName>
</protein>
<dbReference type="Pfam" id="PF13472">
    <property type="entry name" value="Lipase_GDSL_2"/>
    <property type="match status" value="1"/>
</dbReference>
<dbReference type="Proteomes" id="UP001464923">
    <property type="component" value="Unassembled WGS sequence"/>
</dbReference>
<name>A0ABV1JVN6_9PSEU</name>
<accession>A0ABV1JVN6</accession>
<dbReference type="InterPro" id="IPR036514">
    <property type="entry name" value="SGNH_hydro_sf"/>
</dbReference>
<dbReference type="Gene3D" id="3.40.50.1110">
    <property type="entry name" value="SGNH hydrolase"/>
    <property type="match status" value="1"/>
</dbReference>
<keyword evidence="3" id="KW-1185">Reference proteome</keyword>
<gene>
    <name evidence="2" type="ORF">WHI96_11590</name>
</gene>
<evidence type="ECO:0000313" key="3">
    <source>
        <dbReference type="Proteomes" id="UP001464923"/>
    </source>
</evidence>
<proteinExistence type="predicted"/>